<name>A0A1G1Z4V0_9BACT</name>
<evidence type="ECO:0000313" key="2">
    <source>
        <dbReference type="EMBL" id="OGY59046.1"/>
    </source>
</evidence>
<comment type="caution">
    <text evidence="2">The sequence shown here is derived from an EMBL/GenBank/DDBJ whole genome shotgun (WGS) entry which is preliminary data.</text>
</comment>
<evidence type="ECO:0000256" key="1">
    <source>
        <dbReference type="SAM" id="Coils"/>
    </source>
</evidence>
<dbReference type="SUPFAM" id="SSF90257">
    <property type="entry name" value="Myosin rod fragments"/>
    <property type="match status" value="1"/>
</dbReference>
<reference evidence="2 3" key="1">
    <citation type="journal article" date="2016" name="Nat. Commun.">
        <title>Thousands of microbial genomes shed light on interconnected biogeochemical processes in an aquifer system.</title>
        <authorList>
            <person name="Anantharaman K."/>
            <person name="Brown C.T."/>
            <person name="Hug L.A."/>
            <person name="Sharon I."/>
            <person name="Castelle C.J."/>
            <person name="Probst A.J."/>
            <person name="Thomas B.C."/>
            <person name="Singh A."/>
            <person name="Wilkins M.J."/>
            <person name="Karaoz U."/>
            <person name="Brodie E.L."/>
            <person name="Williams K.H."/>
            <person name="Hubbard S.S."/>
            <person name="Banfield J.F."/>
        </authorList>
    </citation>
    <scope>NUCLEOTIDE SEQUENCE [LARGE SCALE GENOMIC DNA]</scope>
</reference>
<dbReference type="AlphaFoldDB" id="A0A1G1Z4V0"/>
<protein>
    <submittedName>
        <fullName evidence="2">Uncharacterized protein</fullName>
    </submittedName>
</protein>
<proteinExistence type="predicted"/>
<keyword evidence="1" id="KW-0175">Coiled coil</keyword>
<feature type="coiled-coil region" evidence="1">
    <location>
        <begin position="77"/>
        <end position="114"/>
    </location>
</feature>
<dbReference type="Proteomes" id="UP000178515">
    <property type="component" value="Unassembled WGS sequence"/>
</dbReference>
<organism evidence="2 3">
    <name type="scientific">Candidatus Colwellbacteria bacterium RIFCSPHIGHO2_12_FULL_44_17</name>
    <dbReference type="NCBI Taxonomy" id="1797689"/>
    <lineage>
        <taxon>Bacteria</taxon>
        <taxon>Candidatus Colwelliibacteriota</taxon>
    </lineage>
</organism>
<accession>A0A1G1Z4V0</accession>
<dbReference type="EMBL" id="MHIX01000026">
    <property type="protein sequence ID" value="OGY59046.1"/>
    <property type="molecule type" value="Genomic_DNA"/>
</dbReference>
<gene>
    <name evidence="2" type="ORF">A3F24_02570</name>
</gene>
<evidence type="ECO:0000313" key="3">
    <source>
        <dbReference type="Proteomes" id="UP000178515"/>
    </source>
</evidence>
<dbReference type="Gene3D" id="3.30.460.70">
    <property type="match status" value="1"/>
</dbReference>
<sequence length="341" mass="38775">MKQCNHARLFLLFAIVFLVAFAGGTIDLAAKHRLIKATRESNEVLVSQVDSLIQDGHNLAVENHSWEESYTRLSGEYTKLQDEKKLVDEERSRVEEAKTKAEEARAKADRDNARLDGKVQVLASQSKDLTNKVAILSVTNTELVSTNKELDTKVLRLDYEKTDLEIRNADLEWRNKFLKARYEPNITLGQNDLFAFWGGELYGRSLELLGKEFSINQSTLYRDGTYYYLTIDKLKEVIAADSTDAREWINDKYDCDDFTDTLKARMAELGITAVGFVGGELRDPITNTLIAGHAWNLFWVYENGSPIAYYVDPQDDVMTRVTPGGTTLMNGKLYIPTEIRY</sequence>